<reference evidence="2" key="1">
    <citation type="submission" date="2021-01" db="EMBL/GenBank/DDBJ databases">
        <authorList>
            <person name="Corre E."/>
            <person name="Pelletier E."/>
            <person name="Niang G."/>
            <person name="Scheremetjew M."/>
            <person name="Finn R."/>
            <person name="Kale V."/>
            <person name="Holt S."/>
            <person name="Cochrane G."/>
            <person name="Meng A."/>
            <person name="Brown T."/>
            <person name="Cohen L."/>
        </authorList>
    </citation>
    <scope>NUCLEOTIDE SEQUENCE</scope>
    <source>
        <strain evidence="2">GSBS06</strain>
    </source>
</reference>
<gene>
    <name evidence="2" type="ORF">ASTO00021_LOCUS16858</name>
</gene>
<dbReference type="AlphaFoldDB" id="A0A7S3PQ34"/>
<proteinExistence type="predicted"/>
<dbReference type="EMBL" id="HBIN01021967">
    <property type="protein sequence ID" value="CAE0446868.1"/>
    <property type="molecule type" value="Transcribed_RNA"/>
</dbReference>
<organism evidence="2">
    <name type="scientific">Aplanochytrium stocchinoi</name>
    <dbReference type="NCBI Taxonomy" id="215587"/>
    <lineage>
        <taxon>Eukaryota</taxon>
        <taxon>Sar</taxon>
        <taxon>Stramenopiles</taxon>
        <taxon>Bigyra</taxon>
        <taxon>Labyrinthulomycetes</taxon>
        <taxon>Thraustochytrida</taxon>
        <taxon>Thraustochytriidae</taxon>
        <taxon>Aplanochytrium</taxon>
    </lineage>
</organism>
<evidence type="ECO:0000313" key="2">
    <source>
        <dbReference type="EMBL" id="CAE0446868.1"/>
    </source>
</evidence>
<feature type="region of interest" description="Disordered" evidence="1">
    <location>
        <begin position="19"/>
        <end position="45"/>
    </location>
</feature>
<name>A0A7S3PQ34_9STRA</name>
<sequence length="467" mass="53652">MGCNKTIKTKSLATASTSAGALKRDSCPEPGVARQESLLSSQERKMHELSPIKSLSGYENTNISISPDISVEEIEAKEADVKQLTTTVELKCMQDLITYIQSYNTCAKVDPMIIEDAKVNTLVIVEKVIAVQNLINNDSQGDHENRKGVRFCTHDLSCIEPPNENQSESEELSLKSVRELAVAVKSYDKLFELVNSDLDTENLIGVFILDVINLMKFIPESKLILDSLQYVKSGIKWEWEYRDNSPLVFRFKTLLHSLLRYGFRRFFNAPIKRNPRKADINCEAKFEEVSKEQMEAREEHYMRLVPQSGTYEFNYEDVAAVVRVAMECFHDYHTKVEDVVIFGEEQCEKGLLDSEIKSFVEAHKFLTKLLVNNKVVFERNRKDPNCLLLVQEICQLARNMKIRDFIALGPIGNLGRFISTLESQNQLIAAAKGHLDIRKRKTMKRTSLLYGKRKRKRRKKFHWNRVS</sequence>
<protein>
    <submittedName>
        <fullName evidence="2">Uncharacterized protein</fullName>
    </submittedName>
</protein>
<evidence type="ECO:0000256" key="1">
    <source>
        <dbReference type="SAM" id="MobiDB-lite"/>
    </source>
</evidence>
<accession>A0A7S3PQ34</accession>